<evidence type="ECO:0000256" key="2">
    <source>
        <dbReference type="ARBA" id="ARBA00006162"/>
    </source>
</evidence>
<gene>
    <name evidence="9" type="primary">eccD</name>
    <name evidence="9" type="ORF">QNN03_20905</name>
</gene>
<keyword evidence="3" id="KW-1003">Cell membrane</keyword>
<evidence type="ECO:0000256" key="1">
    <source>
        <dbReference type="ARBA" id="ARBA00004651"/>
    </source>
</evidence>
<dbReference type="InterPro" id="IPR006707">
    <property type="entry name" value="T7SS_EccD"/>
</dbReference>
<dbReference type="Pfam" id="PF08817">
    <property type="entry name" value="YukD"/>
    <property type="match status" value="1"/>
</dbReference>
<organism evidence="9 10">
    <name type="scientific">Streptomyces fuscus</name>
    <dbReference type="NCBI Taxonomy" id="3048495"/>
    <lineage>
        <taxon>Bacteria</taxon>
        <taxon>Bacillati</taxon>
        <taxon>Actinomycetota</taxon>
        <taxon>Actinomycetes</taxon>
        <taxon>Kitasatosporales</taxon>
        <taxon>Streptomycetaceae</taxon>
        <taxon>Streptomyces</taxon>
    </lineage>
</organism>
<evidence type="ECO:0000256" key="3">
    <source>
        <dbReference type="ARBA" id="ARBA00022475"/>
    </source>
</evidence>
<name>A0ABT7J5S0_9ACTN</name>
<dbReference type="Proteomes" id="UP001241926">
    <property type="component" value="Unassembled WGS sequence"/>
</dbReference>
<keyword evidence="6 7" id="KW-0472">Membrane</keyword>
<evidence type="ECO:0000259" key="8">
    <source>
        <dbReference type="Pfam" id="PF19053"/>
    </source>
</evidence>
<evidence type="ECO:0000256" key="7">
    <source>
        <dbReference type="SAM" id="Phobius"/>
    </source>
</evidence>
<dbReference type="EMBL" id="JASJUS010000019">
    <property type="protein sequence ID" value="MDL2078898.1"/>
    <property type="molecule type" value="Genomic_DNA"/>
</dbReference>
<comment type="caution">
    <text evidence="9">The sequence shown here is derived from an EMBL/GenBank/DDBJ whole genome shotgun (WGS) entry which is preliminary data.</text>
</comment>
<feature type="transmembrane region" description="Helical" evidence="7">
    <location>
        <begin position="173"/>
        <end position="191"/>
    </location>
</feature>
<evidence type="ECO:0000256" key="4">
    <source>
        <dbReference type="ARBA" id="ARBA00022692"/>
    </source>
</evidence>
<feature type="domain" description="EccD-like transmembrane" evidence="8">
    <location>
        <begin position="120"/>
        <end position="450"/>
    </location>
</feature>
<feature type="transmembrane region" description="Helical" evidence="7">
    <location>
        <begin position="366"/>
        <end position="385"/>
    </location>
</feature>
<dbReference type="Gene3D" id="3.10.20.90">
    <property type="entry name" value="Phosphatidylinositol 3-kinase Catalytic Subunit, Chain A, domain 1"/>
    <property type="match status" value="1"/>
</dbReference>
<dbReference type="InterPro" id="IPR044049">
    <property type="entry name" value="EccD_transm"/>
</dbReference>
<keyword evidence="10" id="KW-1185">Reference proteome</keyword>
<keyword evidence="4 7" id="KW-0812">Transmembrane</keyword>
<dbReference type="InterPro" id="IPR024962">
    <property type="entry name" value="YukD-like"/>
</dbReference>
<feature type="transmembrane region" description="Helical" evidence="7">
    <location>
        <begin position="341"/>
        <end position="359"/>
    </location>
</feature>
<feature type="transmembrane region" description="Helical" evidence="7">
    <location>
        <begin position="316"/>
        <end position="335"/>
    </location>
</feature>
<evidence type="ECO:0000313" key="9">
    <source>
        <dbReference type="EMBL" id="MDL2078898.1"/>
    </source>
</evidence>
<sequence length="455" mass="46792">MSTQTARSRTALSRVTLVGERRRVDLVLPSQEPVGVLLPEVMRLLGDRVGERPELRHLVTADGSALAHDSTLESAGIADGAVLRLVRAEDAPSAPVVHDVTDEVADDLDLRAWRWSPSSRRIVAGAATVLWAVAAALLARSHFELSTVGTALLSATPLSALAGVLLGRARRHALAATFLSTAAALSVLAAWTCADAYDWGAPARLAGVAGAATLSMLLVGWFTPVGRGALIGGATLGGFLVLWEAGFALQGGVETSAQQVRAASLLAVVAVVGLGLLPRLALMASGLTGLDDRRTGGASVSRYQVGTALAATHRGLALATAVLAVSAAASGVLVLSDPSSWTVSLAVVIALTLALRARAFPLTAEVVVLLLAASAVAVRLVVVWAERAVDATGPVAVLGLLAALPVVALTFEPAEHVRVRLRRAGDLLESLAVIALFPLVIGVFGVYGRLLDTFA</sequence>
<feature type="transmembrane region" description="Helical" evidence="7">
    <location>
        <begin position="203"/>
        <end position="222"/>
    </location>
</feature>
<accession>A0ABT7J5S0</accession>
<feature type="transmembrane region" description="Helical" evidence="7">
    <location>
        <begin position="431"/>
        <end position="450"/>
    </location>
</feature>
<comment type="similarity">
    <text evidence="2">Belongs to the EccD/Snm4 family.</text>
</comment>
<feature type="transmembrane region" description="Helical" evidence="7">
    <location>
        <begin position="229"/>
        <end position="250"/>
    </location>
</feature>
<evidence type="ECO:0000313" key="10">
    <source>
        <dbReference type="Proteomes" id="UP001241926"/>
    </source>
</evidence>
<feature type="transmembrane region" description="Helical" evidence="7">
    <location>
        <begin position="391"/>
        <end position="411"/>
    </location>
</feature>
<proteinExistence type="inferred from homology"/>
<evidence type="ECO:0000256" key="5">
    <source>
        <dbReference type="ARBA" id="ARBA00022989"/>
    </source>
</evidence>
<comment type="subcellular location">
    <subcellularLocation>
        <location evidence="1">Cell membrane</location>
        <topology evidence="1">Multi-pass membrane protein</topology>
    </subcellularLocation>
</comment>
<protein>
    <submittedName>
        <fullName evidence="9">Type VII secretion integral membrane protein EccD</fullName>
    </submittedName>
</protein>
<keyword evidence="5 7" id="KW-1133">Transmembrane helix</keyword>
<feature type="transmembrane region" description="Helical" evidence="7">
    <location>
        <begin position="122"/>
        <end position="139"/>
    </location>
</feature>
<reference evidence="9 10" key="1">
    <citation type="submission" date="2023-05" db="EMBL/GenBank/DDBJ databases">
        <title>Streptomyces fuscus sp. nov., a brown-black pigment producing actinomyces isolated from dry sand of Sea duck farm.</title>
        <authorList>
            <person name="Xie J."/>
            <person name="Shen N."/>
        </authorList>
    </citation>
    <scope>NUCLEOTIDE SEQUENCE [LARGE SCALE GENOMIC DNA]</scope>
    <source>
        <strain evidence="9 10">GXMU-J15</strain>
    </source>
</reference>
<dbReference type="NCBIfam" id="TIGR03920">
    <property type="entry name" value="T7SS_EccD"/>
    <property type="match status" value="1"/>
</dbReference>
<dbReference type="RefSeq" id="WP_285434182.1">
    <property type="nucleotide sequence ID" value="NZ_JASJUS010000019.1"/>
</dbReference>
<dbReference type="Pfam" id="PF19053">
    <property type="entry name" value="EccD"/>
    <property type="match status" value="1"/>
</dbReference>
<feature type="transmembrane region" description="Helical" evidence="7">
    <location>
        <begin position="145"/>
        <end position="166"/>
    </location>
</feature>
<feature type="transmembrane region" description="Helical" evidence="7">
    <location>
        <begin position="262"/>
        <end position="284"/>
    </location>
</feature>
<evidence type="ECO:0000256" key="6">
    <source>
        <dbReference type="ARBA" id="ARBA00023136"/>
    </source>
</evidence>